<evidence type="ECO:0000313" key="8">
    <source>
        <dbReference type="EMBL" id="OGK37605.1"/>
    </source>
</evidence>
<evidence type="ECO:0000256" key="2">
    <source>
        <dbReference type="ARBA" id="ARBA00022618"/>
    </source>
</evidence>
<evidence type="ECO:0000256" key="6">
    <source>
        <dbReference type="SAM" id="Phobius"/>
    </source>
</evidence>
<gene>
    <name evidence="8" type="ORF">A3F03_00080</name>
</gene>
<evidence type="ECO:0000259" key="7">
    <source>
        <dbReference type="Pfam" id="PF08478"/>
    </source>
</evidence>
<keyword evidence="3 6" id="KW-0812">Transmembrane</keyword>
<name>A0A1F7I2L0_9BACT</name>
<protein>
    <recommendedName>
        <fullName evidence="7">POTRA domain-containing protein</fullName>
    </recommendedName>
</protein>
<sequence>MISRLQRLSSKLSFKSKIGYLIIILAAAGVAGGAWFGYHRFSVAKINVQFDRPYKFKLIGLDYINKQNLLWLDTKAMSRIIVTQNSWVLQAKVEKVYPNTIYLYVSITQPLAYLQSDDGYFLLSENGRIVDKLKNIAAKLPVISYYQRFSYADISVGNYLSSKDLRDSLYFLDKINSLGFTINSIDIASFHMLGLYTIDNKQFLFSAEKDKEIQIYQVEEICKEFKIKGKEFQIIDVRFDKPVVTQ</sequence>
<reference evidence="8 9" key="1">
    <citation type="journal article" date="2016" name="Nat. Commun.">
        <title>Thousands of microbial genomes shed light on interconnected biogeochemical processes in an aquifer system.</title>
        <authorList>
            <person name="Anantharaman K."/>
            <person name="Brown C.T."/>
            <person name="Hug L.A."/>
            <person name="Sharon I."/>
            <person name="Castelle C.J."/>
            <person name="Probst A.J."/>
            <person name="Thomas B.C."/>
            <person name="Singh A."/>
            <person name="Wilkins M.J."/>
            <person name="Karaoz U."/>
            <person name="Brodie E.L."/>
            <person name="Williams K.H."/>
            <person name="Hubbard S.S."/>
            <person name="Banfield J.F."/>
        </authorList>
    </citation>
    <scope>NUCLEOTIDE SEQUENCE [LARGE SCALE GENOMIC DNA]</scope>
</reference>
<feature type="transmembrane region" description="Helical" evidence="6">
    <location>
        <begin position="20"/>
        <end position="38"/>
    </location>
</feature>
<evidence type="ECO:0000256" key="5">
    <source>
        <dbReference type="ARBA" id="ARBA00023306"/>
    </source>
</evidence>
<comment type="caution">
    <text evidence="8">The sequence shown here is derived from an EMBL/GenBank/DDBJ whole genome shotgun (WGS) entry which is preliminary data.</text>
</comment>
<evidence type="ECO:0000313" key="9">
    <source>
        <dbReference type="Proteomes" id="UP000176803"/>
    </source>
</evidence>
<evidence type="ECO:0000256" key="4">
    <source>
        <dbReference type="ARBA" id="ARBA00022989"/>
    </source>
</evidence>
<dbReference type="Gene3D" id="3.10.20.310">
    <property type="entry name" value="membrane protein fhac"/>
    <property type="match status" value="1"/>
</dbReference>
<keyword evidence="6" id="KW-0472">Membrane</keyword>
<accession>A0A1F7I2L0</accession>
<dbReference type="AlphaFoldDB" id="A0A1F7I2L0"/>
<keyword evidence="1" id="KW-1003">Cell membrane</keyword>
<feature type="domain" description="POTRA" evidence="7">
    <location>
        <begin position="62"/>
        <end position="105"/>
    </location>
</feature>
<dbReference type="InterPro" id="IPR013685">
    <property type="entry name" value="POTRA_FtsQ_type"/>
</dbReference>
<dbReference type="Proteomes" id="UP000176803">
    <property type="component" value="Unassembled WGS sequence"/>
</dbReference>
<dbReference type="EMBL" id="MGAC01000036">
    <property type="protein sequence ID" value="OGK37605.1"/>
    <property type="molecule type" value="Genomic_DNA"/>
</dbReference>
<evidence type="ECO:0000256" key="3">
    <source>
        <dbReference type="ARBA" id="ARBA00022692"/>
    </source>
</evidence>
<keyword evidence="2" id="KW-0132">Cell division</keyword>
<keyword evidence="4 6" id="KW-1133">Transmembrane helix</keyword>
<dbReference type="Pfam" id="PF08478">
    <property type="entry name" value="POTRA_1"/>
    <property type="match status" value="1"/>
</dbReference>
<organism evidence="8 9">
    <name type="scientific">Candidatus Roizmanbacteria bacterium RIFCSPHIGHO2_12_FULL_41_11</name>
    <dbReference type="NCBI Taxonomy" id="1802052"/>
    <lineage>
        <taxon>Bacteria</taxon>
        <taxon>Candidatus Roizmaniibacteriota</taxon>
    </lineage>
</organism>
<evidence type="ECO:0000256" key="1">
    <source>
        <dbReference type="ARBA" id="ARBA00022475"/>
    </source>
</evidence>
<proteinExistence type="predicted"/>
<keyword evidence="5" id="KW-0131">Cell cycle</keyword>